<dbReference type="SUPFAM" id="SSF50037">
    <property type="entry name" value="C-terminal domain of transcriptional repressors"/>
    <property type="match status" value="1"/>
</dbReference>
<dbReference type="Pfam" id="PF04023">
    <property type="entry name" value="FeoA"/>
    <property type="match status" value="1"/>
</dbReference>
<keyword evidence="8" id="KW-0010">Activator</keyword>
<keyword evidence="4" id="KW-0963">Cytoplasm</keyword>
<evidence type="ECO:0000256" key="4">
    <source>
        <dbReference type="ARBA" id="ARBA00022490"/>
    </source>
</evidence>
<evidence type="ECO:0000256" key="9">
    <source>
        <dbReference type="ARBA" id="ARBA00023163"/>
    </source>
</evidence>
<evidence type="ECO:0000256" key="2">
    <source>
        <dbReference type="ARBA" id="ARBA00007871"/>
    </source>
</evidence>
<dbReference type="InterPro" id="IPR022687">
    <property type="entry name" value="HTH_DTXR"/>
</dbReference>
<dbReference type="Proteomes" id="UP000568050">
    <property type="component" value="Unassembled WGS sequence"/>
</dbReference>
<evidence type="ECO:0000256" key="1">
    <source>
        <dbReference type="ARBA" id="ARBA00004496"/>
    </source>
</evidence>
<evidence type="ECO:0000259" key="13">
    <source>
        <dbReference type="PROSITE" id="PS50944"/>
    </source>
</evidence>
<dbReference type="RefSeq" id="WP_183376221.1">
    <property type="nucleotide sequence ID" value="NZ_CBCSFZ010000023.1"/>
</dbReference>
<dbReference type="InterPro" id="IPR036388">
    <property type="entry name" value="WH-like_DNA-bd_sf"/>
</dbReference>
<dbReference type="SMART" id="SM00899">
    <property type="entry name" value="FeoA"/>
    <property type="match status" value="1"/>
</dbReference>
<evidence type="ECO:0000256" key="5">
    <source>
        <dbReference type="ARBA" id="ARBA00022491"/>
    </source>
</evidence>
<dbReference type="PANTHER" id="PTHR33238">
    <property type="entry name" value="IRON (METAL) DEPENDENT REPRESSOR, DTXR FAMILY"/>
    <property type="match status" value="1"/>
</dbReference>
<evidence type="ECO:0000256" key="12">
    <source>
        <dbReference type="SAM" id="MobiDB-lite"/>
    </source>
</evidence>
<reference evidence="14 15" key="1">
    <citation type="submission" date="2020-08" db="EMBL/GenBank/DDBJ databases">
        <title>Sequencing the genomes of 1000 actinobacteria strains.</title>
        <authorList>
            <person name="Klenk H.-P."/>
        </authorList>
    </citation>
    <scope>NUCLEOTIDE SEQUENCE [LARGE SCALE GENOMIC DNA]</scope>
    <source>
        <strain evidence="14 15">DSM 23040</strain>
    </source>
</reference>
<keyword evidence="7" id="KW-0238">DNA-binding</keyword>
<dbReference type="InterPro" id="IPR022689">
    <property type="entry name" value="Iron_dep_repressor"/>
</dbReference>
<feature type="domain" description="HTH dtxR-type" evidence="13">
    <location>
        <begin position="6"/>
        <end position="68"/>
    </location>
</feature>
<accession>A0A839QWQ9</accession>
<dbReference type="InterPro" id="IPR000524">
    <property type="entry name" value="Tscrpt_reg_HTH_GntR"/>
</dbReference>
<dbReference type="GO" id="GO:0003677">
    <property type="term" value="F:DNA binding"/>
    <property type="evidence" value="ECO:0007669"/>
    <property type="project" value="UniProtKB-KW"/>
</dbReference>
<dbReference type="Gene3D" id="1.10.10.10">
    <property type="entry name" value="Winged helix-like DNA-binding domain superfamily/Winged helix DNA-binding domain"/>
    <property type="match status" value="1"/>
</dbReference>
<dbReference type="InterPro" id="IPR050536">
    <property type="entry name" value="DtxR_MntR_Metal-Reg"/>
</dbReference>
<dbReference type="PANTHER" id="PTHR33238:SF11">
    <property type="entry name" value="TRANSCRIPTIONAL REGULATOR MNTR"/>
    <property type="match status" value="1"/>
</dbReference>
<sequence>MDIDDLTPVAQDYVKAIWAAAEWDSQPPSAAQLAERFGTSRAAVTDTVRRLTAQGLLTHEPYRPAELTDLGRRLALQMVRRHRLIETYLVEAVGYAWDEVHDEAERLEHAVSDLFLDRIDRLLEHPQQDPHGDPIPSADGVLPPLSSSRPAALADAETGSSVTVVRVSDADPAVLGRAREHGLLPGARVTVGADALADEGLAAAVLVRPTDAAAD</sequence>
<dbReference type="InterPro" id="IPR008988">
    <property type="entry name" value="Transcriptional_repressor_C"/>
</dbReference>
<dbReference type="InterPro" id="IPR001367">
    <property type="entry name" value="Fe_dep_repressor"/>
</dbReference>
<evidence type="ECO:0000256" key="7">
    <source>
        <dbReference type="ARBA" id="ARBA00023125"/>
    </source>
</evidence>
<name>A0A839QWQ9_9MICO</name>
<dbReference type="GO" id="GO:0045892">
    <property type="term" value="P:negative regulation of DNA-templated transcription"/>
    <property type="evidence" value="ECO:0007669"/>
    <property type="project" value="TreeGrafter"/>
</dbReference>
<dbReference type="FunFam" id="1.10.60.10:FF:000004">
    <property type="entry name" value="DtxR family transcriptional regulator"/>
    <property type="match status" value="1"/>
</dbReference>
<evidence type="ECO:0000313" key="14">
    <source>
        <dbReference type="EMBL" id="MBB3023230.1"/>
    </source>
</evidence>
<evidence type="ECO:0000256" key="6">
    <source>
        <dbReference type="ARBA" id="ARBA00023015"/>
    </source>
</evidence>
<dbReference type="Pfam" id="PF02742">
    <property type="entry name" value="Fe_dep_repr_C"/>
    <property type="match status" value="1"/>
</dbReference>
<evidence type="ECO:0000256" key="3">
    <source>
        <dbReference type="ARBA" id="ARBA00011738"/>
    </source>
</evidence>
<dbReference type="Gene3D" id="1.10.60.10">
    <property type="entry name" value="Iron dependent repressor, metal binding and dimerisation domain"/>
    <property type="match status" value="1"/>
</dbReference>
<dbReference type="GO" id="GO:0005737">
    <property type="term" value="C:cytoplasm"/>
    <property type="evidence" value="ECO:0007669"/>
    <property type="project" value="UniProtKB-SubCell"/>
</dbReference>
<dbReference type="SMART" id="SM00529">
    <property type="entry name" value="HTH_DTXR"/>
    <property type="match status" value="1"/>
</dbReference>
<dbReference type="EMBL" id="JACHWP010000003">
    <property type="protein sequence ID" value="MBB3023230.1"/>
    <property type="molecule type" value="Genomic_DNA"/>
</dbReference>
<comment type="subunit">
    <text evidence="3">Homodimer.</text>
</comment>
<keyword evidence="5" id="KW-0678">Repressor</keyword>
<gene>
    <name evidence="14" type="ORF">FHX50_001515</name>
</gene>
<dbReference type="GO" id="GO:0003700">
    <property type="term" value="F:DNA-binding transcription factor activity"/>
    <property type="evidence" value="ECO:0007669"/>
    <property type="project" value="InterPro"/>
</dbReference>
<dbReference type="Pfam" id="PF01325">
    <property type="entry name" value="Fe_dep_repress"/>
    <property type="match status" value="1"/>
</dbReference>
<dbReference type="InterPro" id="IPR036390">
    <property type="entry name" value="WH_DNA-bd_sf"/>
</dbReference>
<comment type="subcellular location">
    <subcellularLocation>
        <location evidence="1">Cytoplasm</location>
    </subcellularLocation>
</comment>
<evidence type="ECO:0000256" key="10">
    <source>
        <dbReference type="ARBA" id="ARBA00023211"/>
    </source>
</evidence>
<protein>
    <recommendedName>
        <fullName evidence="11">Manganese transport regulator</fullName>
    </recommendedName>
</protein>
<feature type="region of interest" description="Disordered" evidence="12">
    <location>
        <begin position="125"/>
        <end position="154"/>
    </location>
</feature>
<evidence type="ECO:0000256" key="11">
    <source>
        <dbReference type="ARBA" id="ARBA00032593"/>
    </source>
</evidence>
<organism evidence="14 15">
    <name type="scientific">Helcobacillus massiliensis</name>
    <dbReference type="NCBI Taxonomy" id="521392"/>
    <lineage>
        <taxon>Bacteria</taxon>
        <taxon>Bacillati</taxon>
        <taxon>Actinomycetota</taxon>
        <taxon>Actinomycetes</taxon>
        <taxon>Micrococcales</taxon>
        <taxon>Dermabacteraceae</taxon>
        <taxon>Helcobacillus</taxon>
    </lineage>
</organism>
<dbReference type="SUPFAM" id="SSF47979">
    <property type="entry name" value="Iron-dependent repressor protein, dimerization domain"/>
    <property type="match status" value="1"/>
</dbReference>
<keyword evidence="9" id="KW-0804">Transcription</keyword>
<proteinExistence type="inferred from homology"/>
<dbReference type="InterPro" id="IPR036421">
    <property type="entry name" value="Fe_dep_repressor_sf"/>
</dbReference>
<dbReference type="PRINTS" id="PR00035">
    <property type="entry name" value="HTHGNTR"/>
</dbReference>
<dbReference type="PROSITE" id="PS50944">
    <property type="entry name" value="HTH_DTXR"/>
    <property type="match status" value="1"/>
</dbReference>
<dbReference type="AlphaFoldDB" id="A0A839QWQ9"/>
<dbReference type="InterPro" id="IPR007167">
    <property type="entry name" value="Fe-transptr_FeoA-like"/>
</dbReference>
<dbReference type="GO" id="GO:0046914">
    <property type="term" value="F:transition metal ion binding"/>
    <property type="evidence" value="ECO:0007669"/>
    <property type="project" value="InterPro"/>
</dbReference>
<dbReference type="GO" id="GO:0046983">
    <property type="term" value="F:protein dimerization activity"/>
    <property type="evidence" value="ECO:0007669"/>
    <property type="project" value="InterPro"/>
</dbReference>
<keyword evidence="10" id="KW-0464">Manganese</keyword>
<evidence type="ECO:0000313" key="15">
    <source>
        <dbReference type="Proteomes" id="UP000568050"/>
    </source>
</evidence>
<keyword evidence="15" id="KW-1185">Reference proteome</keyword>
<evidence type="ECO:0000256" key="8">
    <source>
        <dbReference type="ARBA" id="ARBA00023159"/>
    </source>
</evidence>
<keyword evidence="6" id="KW-0805">Transcription regulation</keyword>
<dbReference type="SUPFAM" id="SSF46785">
    <property type="entry name" value="Winged helix' DNA-binding domain"/>
    <property type="match status" value="1"/>
</dbReference>
<comment type="caution">
    <text evidence="14">The sequence shown here is derived from an EMBL/GenBank/DDBJ whole genome shotgun (WGS) entry which is preliminary data.</text>
</comment>
<comment type="similarity">
    <text evidence="2">Belongs to the DtxR/MntR family.</text>
</comment>